<evidence type="ECO:0000256" key="1">
    <source>
        <dbReference type="SAM" id="Phobius"/>
    </source>
</evidence>
<accession>A0A7W0CFG2</accession>
<feature type="transmembrane region" description="Helical" evidence="1">
    <location>
        <begin position="21"/>
        <end position="47"/>
    </location>
</feature>
<keyword evidence="1" id="KW-1133">Transmembrane helix</keyword>
<dbReference type="SUPFAM" id="SSF52091">
    <property type="entry name" value="SpoIIaa-like"/>
    <property type="match status" value="1"/>
</dbReference>
<dbReference type="InterPro" id="IPR058548">
    <property type="entry name" value="MlaB-like_STAS"/>
</dbReference>
<evidence type="ECO:0000313" key="4">
    <source>
        <dbReference type="Proteomes" id="UP000530928"/>
    </source>
</evidence>
<dbReference type="RefSeq" id="WP_181609023.1">
    <property type="nucleotide sequence ID" value="NZ_BAABAM010000006.1"/>
</dbReference>
<keyword evidence="1" id="KW-0472">Membrane</keyword>
<dbReference type="Pfam" id="PF13466">
    <property type="entry name" value="STAS_2"/>
    <property type="match status" value="1"/>
</dbReference>
<dbReference type="PROSITE" id="PS50801">
    <property type="entry name" value="STAS"/>
    <property type="match status" value="1"/>
</dbReference>
<gene>
    <name evidence="3" type="ORF">HNR30_001520</name>
</gene>
<dbReference type="Proteomes" id="UP000530928">
    <property type="component" value="Unassembled WGS sequence"/>
</dbReference>
<dbReference type="InterPro" id="IPR002645">
    <property type="entry name" value="STAS_dom"/>
</dbReference>
<keyword evidence="1" id="KW-0812">Transmembrane</keyword>
<evidence type="ECO:0000259" key="2">
    <source>
        <dbReference type="PROSITE" id="PS50801"/>
    </source>
</evidence>
<dbReference type="Gene3D" id="3.30.750.24">
    <property type="entry name" value="STAS domain"/>
    <property type="match status" value="1"/>
</dbReference>
<proteinExistence type="predicted"/>
<feature type="domain" description="STAS" evidence="2">
    <location>
        <begin position="11"/>
        <end position="105"/>
    </location>
</feature>
<dbReference type="EMBL" id="JACDUR010000002">
    <property type="protein sequence ID" value="MBA2890179.1"/>
    <property type="molecule type" value="Genomic_DNA"/>
</dbReference>
<dbReference type="AlphaFoldDB" id="A0A7W0CFG2"/>
<sequence length="131" mass="13294">MRLRKAAWCGLSVETRMRDHVSIISLSGALHASSATTLGAVFAAALARVPPLVVVDTRAVDVIDADGRALLAAAHRHACASGGHLIKVAADPGPDDGLEVRPTIQAAVAALIAMSRTVLSAPMTAPTAGSV</sequence>
<evidence type="ECO:0000313" key="3">
    <source>
        <dbReference type="EMBL" id="MBA2890179.1"/>
    </source>
</evidence>
<comment type="caution">
    <text evidence="3">The sequence shown here is derived from an EMBL/GenBank/DDBJ whole genome shotgun (WGS) entry which is preliminary data.</text>
</comment>
<organism evidence="3 4">
    <name type="scientific">Nonomuraea soli</name>
    <dbReference type="NCBI Taxonomy" id="1032476"/>
    <lineage>
        <taxon>Bacteria</taxon>
        <taxon>Bacillati</taxon>
        <taxon>Actinomycetota</taxon>
        <taxon>Actinomycetes</taxon>
        <taxon>Streptosporangiales</taxon>
        <taxon>Streptosporangiaceae</taxon>
        <taxon>Nonomuraea</taxon>
    </lineage>
</organism>
<protein>
    <submittedName>
        <fullName evidence="3">Anti-anti-sigma regulatory factor</fullName>
    </submittedName>
</protein>
<name>A0A7W0CFG2_9ACTN</name>
<dbReference type="InterPro" id="IPR036513">
    <property type="entry name" value="STAS_dom_sf"/>
</dbReference>
<keyword evidence="4" id="KW-1185">Reference proteome</keyword>
<reference evidence="3 4" key="1">
    <citation type="submission" date="2020-07" db="EMBL/GenBank/DDBJ databases">
        <title>Genomic Encyclopedia of Type Strains, Phase IV (KMG-IV): sequencing the most valuable type-strain genomes for metagenomic binning, comparative biology and taxonomic classification.</title>
        <authorList>
            <person name="Goeker M."/>
        </authorList>
    </citation>
    <scope>NUCLEOTIDE SEQUENCE [LARGE SCALE GENOMIC DNA]</scope>
    <source>
        <strain evidence="3 4">DSM 45533</strain>
    </source>
</reference>